<dbReference type="AlphaFoldDB" id="A0A066WET6"/>
<dbReference type="EMBL" id="JMSN01000012">
    <property type="protein sequence ID" value="KDN52271.1"/>
    <property type="molecule type" value="Genomic_DNA"/>
</dbReference>
<organism evidence="1 2">
    <name type="scientific">Tilletiaria anomala (strain ATCC 24038 / CBS 436.72 / UBC 951)</name>
    <dbReference type="NCBI Taxonomy" id="1037660"/>
    <lineage>
        <taxon>Eukaryota</taxon>
        <taxon>Fungi</taxon>
        <taxon>Dikarya</taxon>
        <taxon>Basidiomycota</taxon>
        <taxon>Ustilaginomycotina</taxon>
        <taxon>Exobasidiomycetes</taxon>
        <taxon>Georgefischeriales</taxon>
        <taxon>Tilletiariaceae</taxon>
        <taxon>Tilletiaria</taxon>
    </lineage>
</organism>
<dbReference type="InParanoid" id="A0A066WET6"/>
<evidence type="ECO:0000313" key="2">
    <source>
        <dbReference type="Proteomes" id="UP000027361"/>
    </source>
</evidence>
<accession>A0A066WET6</accession>
<evidence type="ECO:0000313" key="1">
    <source>
        <dbReference type="EMBL" id="KDN52271.1"/>
    </source>
</evidence>
<dbReference type="HOGENOM" id="CLU_1180916_0_0_1"/>
<name>A0A066WET6_TILAU</name>
<protein>
    <submittedName>
        <fullName evidence="1">Uncharacterized protein</fullName>
    </submittedName>
</protein>
<comment type="caution">
    <text evidence="1">The sequence shown here is derived from an EMBL/GenBank/DDBJ whole genome shotgun (WGS) entry which is preliminary data.</text>
</comment>
<reference evidence="1 2" key="1">
    <citation type="submission" date="2014-05" db="EMBL/GenBank/DDBJ databases">
        <title>Draft genome sequence of a rare smut relative, Tilletiaria anomala UBC 951.</title>
        <authorList>
            <consortium name="DOE Joint Genome Institute"/>
            <person name="Toome M."/>
            <person name="Kuo A."/>
            <person name="Henrissat B."/>
            <person name="Lipzen A."/>
            <person name="Tritt A."/>
            <person name="Yoshinaga Y."/>
            <person name="Zane M."/>
            <person name="Barry K."/>
            <person name="Grigoriev I.V."/>
            <person name="Spatafora J.W."/>
            <person name="Aimea M.C."/>
        </authorList>
    </citation>
    <scope>NUCLEOTIDE SEQUENCE [LARGE SCALE GENOMIC DNA]</scope>
    <source>
        <strain evidence="1 2">UBC 951</strain>
    </source>
</reference>
<keyword evidence="2" id="KW-1185">Reference proteome</keyword>
<dbReference type="GeneID" id="25265087"/>
<gene>
    <name evidence="1" type="ORF">K437DRAFT_25882</name>
</gene>
<dbReference type="RefSeq" id="XP_013245059.1">
    <property type="nucleotide sequence ID" value="XM_013389605.1"/>
</dbReference>
<proteinExistence type="predicted"/>
<dbReference type="Proteomes" id="UP000027361">
    <property type="component" value="Unassembled WGS sequence"/>
</dbReference>
<sequence>MVSGPILTSFSLKTSPSAVVWLECWRSWTTVACFQIYLASASGLNGERAAKVLLRYRMRSTQGLEQSNAPSTKDGPPSRQLQMRTIMANENRLHHYYYYCFITDVIRFIATRSIKSNAGTARVCLRRLRFRSETLTHAETRKLHAKYKNAVSSTTPLPASALPMTPAWPRIVRVASPVTFSNRGSQGEMVSNSLQGHPRKRPKLSNVWISPMNASMTKLQPHTLSRLCLPCRYLH</sequence>